<evidence type="ECO:0008006" key="3">
    <source>
        <dbReference type="Google" id="ProtNLM"/>
    </source>
</evidence>
<dbReference type="Pfam" id="PF07180">
    <property type="entry name" value="CaiF_GrlA"/>
    <property type="match status" value="1"/>
</dbReference>
<accession>H2IRN9</accession>
<keyword evidence="2" id="KW-1185">Reference proteome</keyword>
<dbReference type="InterPro" id="IPR020357">
    <property type="entry name" value="Tscrpt_reg_CaiF/GrlA"/>
</dbReference>
<dbReference type="AlphaFoldDB" id="H2IRN9"/>
<proteinExistence type="predicted"/>
<name>H2IRN9_RAHAC</name>
<protein>
    <recommendedName>
        <fullName evidence="3">CaiF/GrlA family transcriptional regulator</fullName>
    </recommendedName>
</protein>
<reference evidence="1 2" key="1">
    <citation type="journal article" date="2012" name="J. Bacteriol.">
        <title>Complete Genome Sequence of Rahnella aquatilis CIP 78.65.</title>
        <authorList>
            <person name="Martinez R.J."/>
            <person name="Bruce D."/>
            <person name="Detter C."/>
            <person name="Goodwin L.A."/>
            <person name="Han J."/>
            <person name="Han C.S."/>
            <person name="Held B."/>
            <person name="Land M.L."/>
            <person name="Mikhailova N."/>
            <person name="Nolan M."/>
            <person name="Pennacchio L."/>
            <person name="Pitluck S."/>
            <person name="Tapia R."/>
            <person name="Woyke T."/>
            <person name="Sobecky P.A."/>
        </authorList>
    </citation>
    <scope>NUCLEOTIDE SEQUENCE [LARGE SCALE GENOMIC DNA]</scope>
    <source>
        <strain evidence="2">ATCC 33071 / DSM 4594 / JCM 1683 / NBRC 105701 / NCIMB 13365 / CIP 78.65</strain>
    </source>
</reference>
<evidence type="ECO:0000313" key="2">
    <source>
        <dbReference type="Proteomes" id="UP000009010"/>
    </source>
</evidence>
<dbReference type="EMBL" id="CP003244">
    <property type="protein sequence ID" value="AEX52540.1"/>
    <property type="molecule type" value="Genomic_DNA"/>
</dbReference>
<evidence type="ECO:0000313" key="1">
    <source>
        <dbReference type="EMBL" id="AEX52540.1"/>
    </source>
</evidence>
<dbReference type="InterPro" id="IPR036388">
    <property type="entry name" value="WH-like_DNA-bd_sf"/>
</dbReference>
<dbReference type="OrthoDB" id="6631123at2"/>
<sequence length="163" mass="18770">MRNSQENATRMSTPCIIKGTQSNHGSWHLPQNLQHLESPPMWLAVAWWGLLRKEAISRDDVSQAFHISQRRAGDVLYYLSSHCTQTVISCWKKSTTKTSKGTSIRCRLFITEIKEKPAKDRVKKYPDNLLSVKKNNPNRNEEIAFNNVIKKFLTGTLTTRKLQ</sequence>
<dbReference type="HOGENOM" id="CLU_1625710_0_0_6"/>
<dbReference type="KEGG" id="raq:Rahaq2_2699"/>
<dbReference type="GO" id="GO:0006351">
    <property type="term" value="P:DNA-templated transcription"/>
    <property type="evidence" value="ECO:0007669"/>
    <property type="project" value="InterPro"/>
</dbReference>
<reference evidence="2" key="2">
    <citation type="submission" date="2012-01" db="EMBL/GenBank/DDBJ databases">
        <title>Complete sequence of chromosome of Rahnella aquatilis CIP 78.65.</title>
        <authorList>
            <person name="Lucas S."/>
            <person name="Han J."/>
            <person name="Lapidus A."/>
            <person name="Cheng J.-F."/>
            <person name="Goodwin L."/>
            <person name="Pitluck S."/>
            <person name="Peters L."/>
            <person name="Ovchinnikova G."/>
            <person name="Held B."/>
            <person name="Detter J.C."/>
            <person name="Han C."/>
            <person name="Tapia R."/>
            <person name="Land M."/>
            <person name="Hauser L."/>
            <person name="Kyrpides N."/>
            <person name="Ivanova N."/>
            <person name="Pagani I."/>
            <person name="Sobecky P."/>
            <person name="Martinez R."/>
            <person name="Woyke T."/>
        </authorList>
    </citation>
    <scope>NUCLEOTIDE SEQUENCE [LARGE SCALE GENOMIC DNA]</scope>
    <source>
        <strain evidence="2">ATCC 33071 / DSM 4594 / JCM 1683 / NBRC 105701 / NCIMB 13365 / CIP 78.65</strain>
    </source>
</reference>
<dbReference type="Proteomes" id="UP000009010">
    <property type="component" value="Chromosome"/>
</dbReference>
<organism evidence="1 2">
    <name type="scientific">Rahnella aquatilis (strain ATCC 33071 / DSM 4594 / JCM 1683 / NBRC 105701 / NCIMB 13365 / CIP 78.65)</name>
    <dbReference type="NCBI Taxonomy" id="745277"/>
    <lineage>
        <taxon>Bacteria</taxon>
        <taxon>Pseudomonadati</taxon>
        <taxon>Pseudomonadota</taxon>
        <taxon>Gammaproteobacteria</taxon>
        <taxon>Enterobacterales</taxon>
        <taxon>Yersiniaceae</taxon>
        <taxon>Rahnella</taxon>
    </lineage>
</organism>
<dbReference type="RefSeq" id="WP_015697689.1">
    <property type="nucleotide sequence ID" value="NC_016818.1"/>
</dbReference>
<dbReference type="Gene3D" id="1.10.10.10">
    <property type="entry name" value="Winged helix-like DNA-binding domain superfamily/Winged helix DNA-binding domain"/>
    <property type="match status" value="1"/>
</dbReference>
<gene>
    <name evidence="1" type="ordered locus">Rahaq2_2699</name>
</gene>